<evidence type="ECO:0000256" key="1">
    <source>
        <dbReference type="SAM" id="MobiDB-lite"/>
    </source>
</evidence>
<gene>
    <name evidence="2" type="ORF">HNAJ_LOCUS7559</name>
</gene>
<evidence type="ECO:0000313" key="4">
    <source>
        <dbReference type="WBParaSite" id="HNAJ_0000756301-mRNA-1"/>
    </source>
</evidence>
<evidence type="ECO:0000313" key="3">
    <source>
        <dbReference type="Proteomes" id="UP000278807"/>
    </source>
</evidence>
<accession>A0A0R3TK86</accession>
<dbReference type="OrthoDB" id="10367561at2759"/>
<dbReference type="WBParaSite" id="HNAJ_0000756301-mRNA-1">
    <property type="protein sequence ID" value="HNAJ_0000756301-mRNA-1"/>
    <property type="gene ID" value="HNAJ_0000756301"/>
</dbReference>
<sequence length="128" mass="13700">MDIKMIAKDLTDSVVTSAIHQVTGNSRRRSPECACTTDSGISFIEIPGHLSSGEDDELTVTGSKPHLAPTHTEKAHDSVVLFSDLDKLDMDRLSSPSGVSVGRNDSQKSTTSSGYLGSGDEIVQHDWV</sequence>
<feature type="compositionally biased region" description="Polar residues" evidence="1">
    <location>
        <begin position="94"/>
        <end position="115"/>
    </location>
</feature>
<dbReference type="EMBL" id="UZAE01012078">
    <property type="protein sequence ID" value="VDO03419.1"/>
    <property type="molecule type" value="Genomic_DNA"/>
</dbReference>
<reference evidence="2 3" key="2">
    <citation type="submission" date="2018-11" db="EMBL/GenBank/DDBJ databases">
        <authorList>
            <consortium name="Pathogen Informatics"/>
        </authorList>
    </citation>
    <scope>NUCLEOTIDE SEQUENCE [LARGE SCALE GENOMIC DNA]</scope>
</reference>
<protein>
    <submittedName>
        <fullName evidence="2 4">Uncharacterized protein</fullName>
    </submittedName>
</protein>
<proteinExistence type="predicted"/>
<name>A0A0R3TK86_RODNA</name>
<feature type="region of interest" description="Disordered" evidence="1">
    <location>
        <begin position="52"/>
        <end position="73"/>
    </location>
</feature>
<keyword evidence="3" id="KW-1185">Reference proteome</keyword>
<organism evidence="4">
    <name type="scientific">Rodentolepis nana</name>
    <name type="common">Dwarf tapeworm</name>
    <name type="synonym">Hymenolepis nana</name>
    <dbReference type="NCBI Taxonomy" id="102285"/>
    <lineage>
        <taxon>Eukaryota</taxon>
        <taxon>Metazoa</taxon>
        <taxon>Spiralia</taxon>
        <taxon>Lophotrochozoa</taxon>
        <taxon>Platyhelminthes</taxon>
        <taxon>Cestoda</taxon>
        <taxon>Eucestoda</taxon>
        <taxon>Cyclophyllidea</taxon>
        <taxon>Hymenolepididae</taxon>
        <taxon>Rodentolepis</taxon>
    </lineage>
</organism>
<reference evidence="4" key="1">
    <citation type="submission" date="2017-02" db="UniProtKB">
        <authorList>
            <consortium name="WormBaseParasite"/>
        </authorList>
    </citation>
    <scope>IDENTIFICATION</scope>
</reference>
<evidence type="ECO:0000313" key="2">
    <source>
        <dbReference type="EMBL" id="VDO03419.1"/>
    </source>
</evidence>
<dbReference type="AlphaFoldDB" id="A0A0R3TK86"/>
<feature type="region of interest" description="Disordered" evidence="1">
    <location>
        <begin position="93"/>
        <end position="128"/>
    </location>
</feature>
<dbReference type="Proteomes" id="UP000278807">
    <property type="component" value="Unassembled WGS sequence"/>
</dbReference>